<dbReference type="EMBL" id="BSFQ01000012">
    <property type="protein sequence ID" value="GLL12152.1"/>
    <property type="molecule type" value="Genomic_DNA"/>
</dbReference>
<dbReference type="SUPFAM" id="SSF54593">
    <property type="entry name" value="Glyoxalase/Bleomycin resistance protein/Dihydroxybiphenyl dioxygenase"/>
    <property type="match status" value="1"/>
</dbReference>
<dbReference type="Pfam" id="PF00903">
    <property type="entry name" value="Glyoxalase"/>
    <property type="match status" value="1"/>
</dbReference>
<dbReference type="RefSeq" id="WP_231498208.1">
    <property type="nucleotide sequence ID" value="NZ_BAAAUZ010000020.1"/>
</dbReference>
<evidence type="ECO:0000313" key="2">
    <source>
        <dbReference type="EMBL" id="GLL12152.1"/>
    </source>
</evidence>
<keyword evidence="3" id="KW-1185">Reference proteome</keyword>
<protein>
    <recommendedName>
        <fullName evidence="1">VOC domain-containing protein</fullName>
    </recommendedName>
</protein>
<dbReference type="Gene3D" id="3.10.180.10">
    <property type="entry name" value="2,3-Dihydroxybiphenyl 1,2-Dioxygenase, domain 1"/>
    <property type="match status" value="1"/>
</dbReference>
<organism evidence="2 3">
    <name type="scientific">Pseudonocardia halophobica</name>
    <dbReference type="NCBI Taxonomy" id="29401"/>
    <lineage>
        <taxon>Bacteria</taxon>
        <taxon>Bacillati</taxon>
        <taxon>Actinomycetota</taxon>
        <taxon>Actinomycetes</taxon>
        <taxon>Pseudonocardiales</taxon>
        <taxon>Pseudonocardiaceae</taxon>
        <taxon>Pseudonocardia</taxon>
    </lineage>
</organism>
<reference evidence="2" key="1">
    <citation type="journal article" date="2014" name="Int. J. Syst. Evol. Microbiol.">
        <title>Complete genome sequence of Corynebacterium casei LMG S-19264T (=DSM 44701T), isolated from a smear-ripened cheese.</title>
        <authorList>
            <consortium name="US DOE Joint Genome Institute (JGI-PGF)"/>
            <person name="Walter F."/>
            <person name="Albersmeier A."/>
            <person name="Kalinowski J."/>
            <person name="Ruckert C."/>
        </authorList>
    </citation>
    <scope>NUCLEOTIDE SEQUENCE</scope>
    <source>
        <strain evidence="2">VKM Ac-1069</strain>
    </source>
</reference>
<reference evidence="2" key="2">
    <citation type="submission" date="2023-01" db="EMBL/GenBank/DDBJ databases">
        <authorList>
            <person name="Sun Q."/>
            <person name="Evtushenko L."/>
        </authorList>
    </citation>
    <scope>NUCLEOTIDE SEQUENCE</scope>
    <source>
        <strain evidence="2">VKM Ac-1069</strain>
    </source>
</reference>
<gene>
    <name evidence="2" type="ORF">GCM10017577_32930</name>
</gene>
<dbReference type="Proteomes" id="UP001143463">
    <property type="component" value="Unassembled WGS sequence"/>
</dbReference>
<evidence type="ECO:0000259" key="1">
    <source>
        <dbReference type="PROSITE" id="PS51819"/>
    </source>
</evidence>
<evidence type="ECO:0000313" key="3">
    <source>
        <dbReference type="Proteomes" id="UP001143463"/>
    </source>
</evidence>
<dbReference type="AlphaFoldDB" id="A0A9W6L1T3"/>
<comment type="caution">
    <text evidence="2">The sequence shown here is derived from an EMBL/GenBank/DDBJ whole genome shotgun (WGS) entry which is preliminary data.</text>
</comment>
<dbReference type="InterPro" id="IPR004360">
    <property type="entry name" value="Glyas_Fos-R_dOase_dom"/>
</dbReference>
<feature type="domain" description="VOC" evidence="1">
    <location>
        <begin position="17"/>
        <end position="145"/>
    </location>
</feature>
<name>A0A9W6L1T3_9PSEU</name>
<dbReference type="InterPro" id="IPR037523">
    <property type="entry name" value="VOC_core"/>
</dbReference>
<accession>A0A9W6L1T3</accession>
<dbReference type="PROSITE" id="PS51819">
    <property type="entry name" value="VOC"/>
    <property type="match status" value="1"/>
</dbReference>
<sequence length="150" mass="16562">MRCSDTEEQGDGVLLDGINHIAWISEDVERLGRFYSEVFDAEVGATRPHGEDGRETMTVIRIGPHTELNIFVIPGNTEARRQTPMWGRGRIDHVGLQAASPEAFATIRRRLVDAGASDGTVNDFGRVHSLFFRDPDGLEGEVLVAKDSTK</sequence>
<proteinExistence type="predicted"/>
<dbReference type="InterPro" id="IPR029068">
    <property type="entry name" value="Glyas_Bleomycin-R_OHBP_Dase"/>
</dbReference>